<dbReference type="InterPro" id="IPR011989">
    <property type="entry name" value="ARM-like"/>
</dbReference>
<dbReference type="SUPFAM" id="SSF57850">
    <property type="entry name" value="RING/U-box"/>
    <property type="match status" value="1"/>
</dbReference>
<dbReference type="GO" id="GO:0016567">
    <property type="term" value="P:protein ubiquitination"/>
    <property type="evidence" value="ECO:0007669"/>
    <property type="project" value="UniProtKB-UniPathway"/>
</dbReference>
<evidence type="ECO:0000256" key="4">
    <source>
        <dbReference type="ARBA" id="ARBA00022679"/>
    </source>
</evidence>
<keyword evidence="8" id="KW-1185">Reference proteome</keyword>
<protein>
    <recommendedName>
        <fullName evidence="3">RING-type E3 ubiquitin transferase</fullName>
        <ecNumber evidence="3">2.3.2.27</ecNumber>
    </recommendedName>
</protein>
<evidence type="ECO:0000256" key="1">
    <source>
        <dbReference type="ARBA" id="ARBA00000900"/>
    </source>
</evidence>
<dbReference type="InterPro" id="IPR045210">
    <property type="entry name" value="RING-Ubox_PUB"/>
</dbReference>
<keyword evidence="6" id="KW-0833">Ubl conjugation pathway</keyword>
<dbReference type="SUPFAM" id="SSF48371">
    <property type="entry name" value="ARM repeat"/>
    <property type="match status" value="1"/>
</dbReference>
<evidence type="ECO:0000256" key="6">
    <source>
        <dbReference type="ARBA" id="ARBA00022786"/>
    </source>
</evidence>
<evidence type="ECO:0000256" key="3">
    <source>
        <dbReference type="ARBA" id="ARBA00012483"/>
    </source>
</evidence>
<dbReference type="SMART" id="SM00185">
    <property type="entry name" value="ARM"/>
    <property type="match status" value="2"/>
</dbReference>
<accession>A0A6J0PAF8</accession>
<dbReference type="UniPathway" id="UPA00143"/>
<proteinExistence type="predicted"/>
<evidence type="ECO:0000259" key="7">
    <source>
        <dbReference type="PROSITE" id="PS51698"/>
    </source>
</evidence>
<dbReference type="Pfam" id="PF25598">
    <property type="entry name" value="ARM_PUB"/>
    <property type="match status" value="1"/>
</dbReference>
<dbReference type="Pfam" id="PF04564">
    <property type="entry name" value="U-box"/>
    <property type="match status" value="1"/>
</dbReference>
<dbReference type="InterPro" id="IPR013083">
    <property type="entry name" value="Znf_RING/FYVE/PHD"/>
</dbReference>
<dbReference type="Gene3D" id="1.25.10.10">
    <property type="entry name" value="Leucine-rich Repeat Variant"/>
    <property type="match status" value="1"/>
</dbReference>
<dbReference type="InterPro" id="IPR016024">
    <property type="entry name" value="ARM-type_fold"/>
</dbReference>
<dbReference type="KEGG" id="rsz:108863223"/>
<reference evidence="8" key="1">
    <citation type="journal article" date="2019" name="Database">
        <title>The radish genome database (RadishGD): an integrated information resource for radish genomics.</title>
        <authorList>
            <person name="Yu H.J."/>
            <person name="Baek S."/>
            <person name="Lee Y.J."/>
            <person name="Cho A."/>
            <person name="Mun J.H."/>
        </authorList>
    </citation>
    <scope>NUCLEOTIDE SEQUENCE [LARGE SCALE GENOMIC DNA]</scope>
    <source>
        <strain evidence="8">cv. WK10039</strain>
    </source>
</reference>
<dbReference type="OrthoDB" id="7537227at2759"/>
<dbReference type="GeneID" id="108863223"/>
<dbReference type="RefSeq" id="XP_018493078.1">
    <property type="nucleotide sequence ID" value="XM_018637576.2"/>
</dbReference>
<dbReference type="Proteomes" id="UP000504610">
    <property type="component" value="Chromosome 5"/>
</dbReference>
<sequence length="464" mass="51494">MAKTGVSDSDPTAIAKAKELKREMKKLLTNIEEEEDGPSVQTIDQLQEALSAFRQATMRKMAKSSSLEMLETVSCPDEFRCPLSNELMRDPVVLASGQTYDKLFIQKWLSSGNRTCPKTQQVLPHTGLTPNLLIRDMITKWCETVGLETTTYQSSLVDEEKAVTRSDREIFNSLLCKLSSSSNLQDQKSSAKELRRLTKKGTEFRALFGESSEGINRLVNPLLLHGSALNQDEQLQEDVITTLLNVSIHDDSNKKLVCENPNVIPLLIDALRRGTVATRSNAAATVFTLSALDSNKALIGKSGILKPLIDLLEEGNPSAIKDVAAAIFTLCIAHENRSRAVKDGAVRVLSKKISDGLYVDELLAILAMLVTHWKAVEELGELGGVTWLLRITRESECKRNKENAIVILHTICFSDRTKWKEIKEEESSHGTITRLAREGTSRAQRKANGILDRLRKAMNLTHTA</sequence>
<comment type="catalytic activity">
    <reaction evidence="1">
        <text>S-ubiquitinyl-[E2 ubiquitin-conjugating enzyme]-L-cysteine + [acceptor protein]-L-lysine = [E2 ubiquitin-conjugating enzyme]-L-cysteine + N(6)-ubiquitinyl-[acceptor protein]-L-lysine.</text>
        <dbReference type="EC" id="2.3.2.27"/>
    </reaction>
</comment>
<gene>
    <name evidence="9" type="primary">LOC108863223</name>
</gene>
<evidence type="ECO:0000313" key="8">
    <source>
        <dbReference type="Proteomes" id="UP000504610"/>
    </source>
</evidence>
<evidence type="ECO:0000256" key="5">
    <source>
        <dbReference type="ARBA" id="ARBA00022737"/>
    </source>
</evidence>
<evidence type="ECO:0000313" key="9">
    <source>
        <dbReference type="RefSeq" id="XP_018493078.1"/>
    </source>
</evidence>
<reference evidence="9" key="2">
    <citation type="submission" date="2025-08" db="UniProtKB">
        <authorList>
            <consortium name="RefSeq"/>
        </authorList>
    </citation>
    <scope>IDENTIFICATION</scope>
    <source>
        <tissue evidence="9">Leaf</tissue>
    </source>
</reference>
<dbReference type="EC" id="2.3.2.27" evidence="3"/>
<name>A0A6J0PAF8_RAPSA</name>
<dbReference type="GO" id="GO:0061630">
    <property type="term" value="F:ubiquitin protein ligase activity"/>
    <property type="evidence" value="ECO:0007669"/>
    <property type="project" value="UniProtKB-EC"/>
</dbReference>
<dbReference type="AlphaFoldDB" id="A0A6J0PAF8"/>
<dbReference type="InterPro" id="IPR003613">
    <property type="entry name" value="Ubox_domain"/>
</dbReference>
<dbReference type="Gene3D" id="3.30.40.10">
    <property type="entry name" value="Zinc/RING finger domain, C3HC4 (zinc finger)"/>
    <property type="match status" value="1"/>
</dbReference>
<dbReference type="InterPro" id="IPR000225">
    <property type="entry name" value="Armadillo"/>
</dbReference>
<dbReference type="PANTHER" id="PTHR23315:SF253">
    <property type="entry name" value="U-BOX DOMAIN-CONTAINING PROTEIN 9"/>
    <property type="match status" value="1"/>
</dbReference>
<dbReference type="PANTHER" id="PTHR23315">
    <property type="entry name" value="U BOX DOMAIN-CONTAINING"/>
    <property type="match status" value="1"/>
</dbReference>
<dbReference type="PROSITE" id="PS51698">
    <property type="entry name" value="U_BOX"/>
    <property type="match status" value="1"/>
</dbReference>
<evidence type="ECO:0000256" key="2">
    <source>
        <dbReference type="ARBA" id="ARBA00004906"/>
    </source>
</evidence>
<keyword evidence="4" id="KW-0808">Transferase</keyword>
<dbReference type="InterPro" id="IPR058678">
    <property type="entry name" value="ARM_PUB"/>
</dbReference>
<feature type="domain" description="U-box" evidence="7">
    <location>
        <begin position="74"/>
        <end position="148"/>
    </location>
</feature>
<comment type="pathway">
    <text evidence="2">Protein modification; protein ubiquitination.</text>
</comment>
<keyword evidence="5" id="KW-0677">Repeat</keyword>
<dbReference type="CDD" id="cd16664">
    <property type="entry name" value="RING-Ubox_PUB"/>
    <property type="match status" value="1"/>
</dbReference>
<dbReference type="GO" id="GO:0070696">
    <property type="term" value="F:transmembrane receptor protein serine/threonine kinase binding"/>
    <property type="evidence" value="ECO:0007669"/>
    <property type="project" value="UniProtKB-ARBA"/>
</dbReference>
<dbReference type="FunFam" id="3.30.40.10:FF:000114">
    <property type="entry name" value="RING-type E3 ubiquitin transferase"/>
    <property type="match status" value="1"/>
</dbReference>
<organism evidence="8 9">
    <name type="scientific">Raphanus sativus</name>
    <name type="common">Radish</name>
    <name type="synonym">Raphanus raphanistrum var. sativus</name>
    <dbReference type="NCBI Taxonomy" id="3726"/>
    <lineage>
        <taxon>Eukaryota</taxon>
        <taxon>Viridiplantae</taxon>
        <taxon>Streptophyta</taxon>
        <taxon>Embryophyta</taxon>
        <taxon>Tracheophyta</taxon>
        <taxon>Spermatophyta</taxon>
        <taxon>Magnoliopsida</taxon>
        <taxon>eudicotyledons</taxon>
        <taxon>Gunneridae</taxon>
        <taxon>Pentapetalae</taxon>
        <taxon>rosids</taxon>
        <taxon>malvids</taxon>
        <taxon>Brassicales</taxon>
        <taxon>Brassicaceae</taxon>
        <taxon>Brassiceae</taxon>
        <taxon>Raphanus</taxon>
    </lineage>
</organism>
<dbReference type="SMART" id="SM00504">
    <property type="entry name" value="Ubox"/>
    <property type="match status" value="1"/>
</dbReference>